<dbReference type="AlphaFoldDB" id="A0A101LTM3"/>
<feature type="domain" description="Reverse transcriptase zinc-binding" evidence="1">
    <location>
        <begin position="93"/>
        <end position="178"/>
    </location>
</feature>
<name>A0A101LTM3_PICGL</name>
<sequence>MILGLGDRSILSPSLRHHLLTLNISVLAQVRVSIGESPLPDTWTGNNDLSLRELIATEWNRYTYALKSVGVALTVDPDVLLWADGDATGSIIVKNIYAALQQQHNSGVEIPWIQQLWNWKVPLKLKLFTWLIGKERILTWDAFQRRGWEGPGICLLCNNAPEDLQHLLVHCPFTKEVWYRSIKHFSLPIAWCGSTISDCFSLWSTQKSAPPRLAVHIC</sequence>
<reference evidence="2" key="1">
    <citation type="journal article" date="2015" name="Genome Biol. Evol.">
        <title>Organellar Genomes of White Spruce (Picea glauca): Assembly and Annotation.</title>
        <authorList>
            <person name="Jackman S.D."/>
            <person name="Warren R.L."/>
            <person name="Gibb E.A."/>
            <person name="Vandervalk B.P."/>
            <person name="Mohamadi H."/>
            <person name="Chu J."/>
            <person name="Raymond A."/>
            <person name="Pleasance S."/>
            <person name="Coope R."/>
            <person name="Wildung M.R."/>
            <person name="Ritland C.E."/>
            <person name="Bousquet J."/>
            <person name="Jones S.J."/>
            <person name="Bohlmann J."/>
            <person name="Birol I."/>
        </authorList>
    </citation>
    <scope>NUCLEOTIDE SEQUENCE [LARGE SCALE GENOMIC DNA]</scope>
    <source>
        <tissue evidence="2">Flushing bud</tissue>
    </source>
</reference>
<gene>
    <name evidence="2" type="ORF">ABT39_MTgene3632</name>
</gene>
<comment type="caution">
    <text evidence="2">The sequence shown here is derived from an EMBL/GenBank/DDBJ whole genome shotgun (WGS) entry which is preliminary data.</text>
</comment>
<protein>
    <recommendedName>
        <fullName evidence="1">Reverse transcriptase zinc-binding domain-containing protein</fullName>
    </recommendedName>
</protein>
<evidence type="ECO:0000313" key="2">
    <source>
        <dbReference type="EMBL" id="KUM45132.1"/>
    </source>
</evidence>
<evidence type="ECO:0000259" key="1">
    <source>
        <dbReference type="Pfam" id="PF13966"/>
    </source>
</evidence>
<proteinExistence type="predicted"/>
<organism evidence="2">
    <name type="scientific">Picea glauca</name>
    <name type="common">White spruce</name>
    <name type="synonym">Pinus glauca</name>
    <dbReference type="NCBI Taxonomy" id="3330"/>
    <lineage>
        <taxon>Eukaryota</taxon>
        <taxon>Viridiplantae</taxon>
        <taxon>Streptophyta</taxon>
        <taxon>Embryophyta</taxon>
        <taxon>Tracheophyta</taxon>
        <taxon>Spermatophyta</taxon>
        <taxon>Pinopsida</taxon>
        <taxon>Pinidae</taxon>
        <taxon>Conifers I</taxon>
        <taxon>Pinales</taxon>
        <taxon>Pinaceae</taxon>
        <taxon>Picea</taxon>
    </lineage>
</organism>
<accession>A0A101LTM3</accession>
<geneLocation type="mitochondrion" evidence="2"/>
<dbReference type="InterPro" id="IPR026960">
    <property type="entry name" value="RVT-Znf"/>
</dbReference>
<keyword evidence="2" id="KW-0496">Mitochondrion</keyword>
<dbReference type="EMBL" id="LKAM01000028">
    <property type="protein sequence ID" value="KUM45132.1"/>
    <property type="molecule type" value="Genomic_DNA"/>
</dbReference>
<dbReference type="Pfam" id="PF13966">
    <property type="entry name" value="zf-RVT"/>
    <property type="match status" value="1"/>
</dbReference>